<name>A0ABY4K8X9_9FLAO</name>
<gene>
    <name evidence="2" type="ORF">M0D58_06725</name>
</gene>
<proteinExistence type="predicted"/>
<sequence>MSIEYFVEGKTVTQTGGNYRAYAKEGISHSSAVSVEQKGNQTGVTYNPAQKINPHDKPVNTIDVTLNLFFDGTLNNKTNTQAGAKQNKPKGSYANDFSNVARGYDCIDPNAQNQVAYYVEGIGTVDNKSDNDTLWLFPAKGAGMGISARGVQAKATKGCVKGAEAVQKKFQGKKIDVLTVNVYGFSRGAAAARHFLHIAGTAVNSQKISDKQILVYPPEDYEKSDAEPKPNQYVIVNEPDFPLLKYGYFGACLIQQKLKVKTVRFNFVGLYDTVASFGVNHKGTSLFGFSIIDDDSKQLGLNAVRNASFVLQLASSDEYRDNFSLTNIDSAGIRGLQLTLPGVHSDIGGGYVNNDKEDVLLHEEINSSRECERFRNILIEEGWYNPQEITIESSIVPSRTAAIKYKLWGRRKKVSNEYDKVSLHNMFYYSKQFEVKYNEGLVADHQIKDGFIADVSNKLTAKYIASCNNLRNQYVKEYNAGKHPSAGEYISRAGSYSYLNSGIDIKKLRNVYLHWSANKDSFGMGPRFSGPKTAAERKRYILNG</sequence>
<dbReference type="RefSeq" id="WP_248394485.1">
    <property type="nucleotide sequence ID" value="NZ_CP096203.1"/>
</dbReference>
<reference evidence="2" key="1">
    <citation type="submission" date="2022-04" db="EMBL/GenBank/DDBJ databases">
        <title>Evolutionary, genomic, and biogeographic characterization of Chryseobacterium nepalense represented by a plastic-degrading bacterium AC3.</title>
        <authorList>
            <person name="Yin Z."/>
            <person name="Liu X."/>
            <person name="Wang D."/>
            <person name="Xie Z."/>
        </authorList>
    </citation>
    <scope>NUCLEOTIDE SEQUENCE</scope>
    <source>
        <strain evidence="2">AC3</strain>
    </source>
</reference>
<dbReference type="Pfam" id="PF09994">
    <property type="entry name" value="T6SS_Tle1-like_cat"/>
    <property type="match status" value="1"/>
</dbReference>
<keyword evidence="3" id="KW-1185">Reference proteome</keyword>
<organism evidence="2 3">
    <name type="scientific">Chryseobacterium nepalense</name>
    <dbReference type="NCBI Taxonomy" id="1854498"/>
    <lineage>
        <taxon>Bacteria</taxon>
        <taxon>Pseudomonadati</taxon>
        <taxon>Bacteroidota</taxon>
        <taxon>Flavobacteriia</taxon>
        <taxon>Flavobacteriales</taxon>
        <taxon>Weeksellaceae</taxon>
        <taxon>Chryseobacterium group</taxon>
        <taxon>Chryseobacterium</taxon>
    </lineage>
</organism>
<dbReference type="PANTHER" id="PTHR33840">
    <property type="match status" value="1"/>
</dbReference>
<evidence type="ECO:0000313" key="2">
    <source>
        <dbReference type="EMBL" id="UPQ77241.1"/>
    </source>
</evidence>
<dbReference type="Proteomes" id="UP000830552">
    <property type="component" value="Chromosome"/>
</dbReference>
<protein>
    <submittedName>
        <fullName evidence="2">DUF2235 domain-containing protein</fullName>
    </submittedName>
</protein>
<dbReference type="EMBL" id="CP096203">
    <property type="protein sequence ID" value="UPQ77241.1"/>
    <property type="molecule type" value="Genomic_DNA"/>
</dbReference>
<feature type="domain" description="T6SS Phospholipase effector Tle1-like catalytic" evidence="1">
    <location>
        <begin position="66"/>
        <end position="357"/>
    </location>
</feature>
<accession>A0ABY4K8X9</accession>
<evidence type="ECO:0000259" key="1">
    <source>
        <dbReference type="Pfam" id="PF09994"/>
    </source>
</evidence>
<evidence type="ECO:0000313" key="3">
    <source>
        <dbReference type="Proteomes" id="UP000830552"/>
    </source>
</evidence>
<dbReference type="PANTHER" id="PTHR33840:SF1">
    <property type="entry name" value="TLE1 PHOSPHOLIPASE DOMAIN-CONTAINING PROTEIN"/>
    <property type="match status" value="1"/>
</dbReference>
<dbReference type="InterPro" id="IPR018712">
    <property type="entry name" value="Tle1-like_cat"/>
</dbReference>